<comment type="caution">
    <text evidence="2">The sequence shown here is derived from an EMBL/GenBank/DDBJ whole genome shotgun (WGS) entry which is preliminary data.</text>
</comment>
<dbReference type="AlphaFoldDB" id="A0ABD3RXJ3"/>
<dbReference type="SUPFAM" id="SSF52833">
    <property type="entry name" value="Thioredoxin-like"/>
    <property type="match status" value="1"/>
</dbReference>
<reference evidence="2 3" key="1">
    <citation type="submission" date="2024-10" db="EMBL/GenBank/DDBJ databases">
        <title>Updated reference genomes for cyclostephanoid diatoms.</title>
        <authorList>
            <person name="Roberts W.R."/>
            <person name="Alverson A.J."/>
        </authorList>
    </citation>
    <scope>NUCLEOTIDE SEQUENCE [LARGE SCALE GENOMIC DNA]</scope>
    <source>
        <strain evidence="2 3">AJA228-03</strain>
    </source>
</reference>
<sequence>MDLGFGNKNQVLGNQAASTILRATRIQEDAIQEEIEKCDVILNDMKDDDLEKLRERRLAYMKAASAQRAEWLANGHGGYDRYFGGGGGQHGGDVARAFFDASSRSANMVVHFHRDTTRSCDAFHRALSILAPRHPETRFVGIDVGGCDDPRESGSGVGSKFLVEKLGIVVMPTLLIVKDRRAVHHIRGFDELGGREDFELRILANVLVGHGAITRRDDDDDDDDDGTRTMMGSSSGGGGRGRGGGGGVGRRGGSAAALRMFGMAGGGNGGGLTSGPRAGGYDDFDSDED</sequence>
<dbReference type="InterPro" id="IPR036249">
    <property type="entry name" value="Thioredoxin-like_sf"/>
</dbReference>
<dbReference type="Proteomes" id="UP001530377">
    <property type="component" value="Unassembled WGS sequence"/>
</dbReference>
<feature type="region of interest" description="Disordered" evidence="1">
    <location>
        <begin position="213"/>
        <end position="253"/>
    </location>
</feature>
<evidence type="ECO:0008006" key="4">
    <source>
        <dbReference type="Google" id="ProtNLM"/>
    </source>
</evidence>
<evidence type="ECO:0000313" key="3">
    <source>
        <dbReference type="Proteomes" id="UP001530377"/>
    </source>
</evidence>
<feature type="region of interest" description="Disordered" evidence="1">
    <location>
        <begin position="266"/>
        <end position="289"/>
    </location>
</feature>
<keyword evidence="3" id="KW-1185">Reference proteome</keyword>
<protein>
    <recommendedName>
        <fullName evidence="4">Thioredoxin-like protein</fullName>
    </recommendedName>
</protein>
<evidence type="ECO:0000256" key="1">
    <source>
        <dbReference type="SAM" id="MobiDB-lite"/>
    </source>
</evidence>
<name>A0ABD3RXJ3_9STRA</name>
<gene>
    <name evidence="2" type="ORF">ACHAXA_001770</name>
</gene>
<proteinExistence type="predicted"/>
<evidence type="ECO:0000313" key="2">
    <source>
        <dbReference type="EMBL" id="KAL3816942.1"/>
    </source>
</evidence>
<accession>A0ABD3RXJ3</accession>
<organism evidence="2 3">
    <name type="scientific">Cyclostephanos tholiformis</name>
    <dbReference type="NCBI Taxonomy" id="382380"/>
    <lineage>
        <taxon>Eukaryota</taxon>
        <taxon>Sar</taxon>
        <taxon>Stramenopiles</taxon>
        <taxon>Ochrophyta</taxon>
        <taxon>Bacillariophyta</taxon>
        <taxon>Coscinodiscophyceae</taxon>
        <taxon>Thalassiosirophycidae</taxon>
        <taxon>Stephanodiscales</taxon>
        <taxon>Stephanodiscaceae</taxon>
        <taxon>Cyclostephanos</taxon>
    </lineage>
</organism>
<dbReference type="Gene3D" id="3.40.30.10">
    <property type="entry name" value="Glutaredoxin"/>
    <property type="match status" value="1"/>
</dbReference>
<dbReference type="PANTHER" id="PTHR21148">
    <property type="entry name" value="THIOREDOXIN DOMAIN-CONTAINING PROTEIN 9"/>
    <property type="match status" value="1"/>
</dbReference>
<dbReference type="EMBL" id="JALLPB020000124">
    <property type="protein sequence ID" value="KAL3816942.1"/>
    <property type="molecule type" value="Genomic_DNA"/>
</dbReference>
<feature type="compositionally biased region" description="Gly residues" evidence="1">
    <location>
        <begin position="234"/>
        <end position="252"/>
    </location>
</feature>